<evidence type="ECO:0000259" key="6">
    <source>
        <dbReference type="PROSITE" id="PS51387"/>
    </source>
</evidence>
<proteinExistence type="inferred from homology"/>
<feature type="domain" description="FAD-binding PCMH-type" evidence="6">
    <location>
        <begin position="42"/>
        <end position="212"/>
    </location>
</feature>
<accession>A0AAD6DIF7</accession>
<dbReference type="InterPro" id="IPR016167">
    <property type="entry name" value="FAD-bd_PCMH_sub1"/>
</dbReference>
<evidence type="ECO:0000256" key="5">
    <source>
        <dbReference type="ARBA" id="ARBA00023002"/>
    </source>
</evidence>
<dbReference type="Pfam" id="PF01565">
    <property type="entry name" value="FAD_binding_4"/>
    <property type="match status" value="1"/>
</dbReference>
<protein>
    <recommendedName>
        <fullName evidence="6">FAD-binding PCMH-type domain-containing protein</fullName>
    </recommendedName>
</protein>
<comment type="cofactor">
    <cofactor evidence="1">
        <name>FAD</name>
        <dbReference type="ChEBI" id="CHEBI:57692"/>
    </cofactor>
</comment>
<dbReference type="Gene3D" id="3.30.465.10">
    <property type="match status" value="1"/>
</dbReference>
<dbReference type="Proteomes" id="UP001216150">
    <property type="component" value="Unassembled WGS sequence"/>
</dbReference>
<dbReference type="GO" id="GO:0016491">
    <property type="term" value="F:oxidoreductase activity"/>
    <property type="evidence" value="ECO:0007669"/>
    <property type="project" value="UniProtKB-KW"/>
</dbReference>
<keyword evidence="5" id="KW-0560">Oxidoreductase</keyword>
<dbReference type="InterPro" id="IPR016166">
    <property type="entry name" value="FAD-bd_PCMH"/>
</dbReference>
<evidence type="ECO:0000256" key="4">
    <source>
        <dbReference type="ARBA" id="ARBA00022827"/>
    </source>
</evidence>
<dbReference type="PROSITE" id="PS51387">
    <property type="entry name" value="FAD_PCMH"/>
    <property type="match status" value="1"/>
</dbReference>
<dbReference type="Gene3D" id="3.40.462.20">
    <property type="match status" value="1"/>
</dbReference>
<dbReference type="SUPFAM" id="SSF56176">
    <property type="entry name" value="FAD-binding/transporter-associated domain-like"/>
    <property type="match status" value="1"/>
</dbReference>
<dbReference type="PANTHER" id="PTHR42973">
    <property type="entry name" value="BINDING OXIDOREDUCTASE, PUTATIVE (AFU_ORTHOLOGUE AFUA_1G17690)-RELATED"/>
    <property type="match status" value="1"/>
</dbReference>
<reference evidence="7 8" key="1">
    <citation type="journal article" date="2023" name="IMA Fungus">
        <title>Comparative genomic study of the Penicillium genus elucidates a diverse pangenome and 15 lateral gene transfer events.</title>
        <authorList>
            <person name="Petersen C."/>
            <person name="Sorensen T."/>
            <person name="Nielsen M.R."/>
            <person name="Sondergaard T.E."/>
            <person name="Sorensen J.L."/>
            <person name="Fitzpatrick D.A."/>
            <person name="Frisvad J.C."/>
            <person name="Nielsen K.L."/>
        </authorList>
    </citation>
    <scope>NUCLEOTIDE SEQUENCE [LARGE SCALE GENOMIC DNA]</scope>
    <source>
        <strain evidence="7 8">IBT 29057</strain>
    </source>
</reference>
<comment type="similarity">
    <text evidence="2">Belongs to the oxygen-dependent FAD-linked oxidoreductase family.</text>
</comment>
<keyword evidence="8" id="KW-1185">Reference proteome</keyword>
<comment type="caution">
    <text evidence="7">The sequence shown here is derived from an EMBL/GenBank/DDBJ whole genome shotgun (WGS) entry which is preliminary data.</text>
</comment>
<dbReference type="GO" id="GO:0071949">
    <property type="term" value="F:FAD binding"/>
    <property type="evidence" value="ECO:0007669"/>
    <property type="project" value="InterPro"/>
</dbReference>
<evidence type="ECO:0000313" key="8">
    <source>
        <dbReference type="Proteomes" id="UP001216150"/>
    </source>
</evidence>
<sequence>MHFLTQNREIQLRETLKDTRATVVTPEDEGYPELISRWSEASEKEAGAVVIVTTSKEVAVVTAFAARHHVPLVVHAGGYSTSSASSTHGGIVVDMSAMHKVLVDTASRTVAIQGGATWAEVDEATEQEGLAVVGCTSSATGVGGTTLGGGFGWLTGRHGLIIDNLISVKLVLADGSILNTSMSENPDLFWALRGAGQEFGVATEFVMRAHRQDSPVFGGFLYFSMDSLADIVGFANSFDQRAGGDEGIFFGFTTRPFTLASTAIFTLLFYNGPQSTAEEFFAPLLKLNHIQNNTQEMSYREINNLLRQVAAPGARRRVTGTSISLPLEIKMMEDIGQEFNRVIQTYPRMEGSAIVFELIPYACVTGVPIDATAYANRGPYHNVAIMFRWHDHKLDSKIANIGRDFIRKFRRETGVASIAGSGVGVYANYAGPEFSAKELFGDNFPRLRELK</sequence>
<evidence type="ECO:0000256" key="1">
    <source>
        <dbReference type="ARBA" id="ARBA00001974"/>
    </source>
</evidence>
<organism evidence="7 8">
    <name type="scientific">Penicillium hetheringtonii</name>
    <dbReference type="NCBI Taxonomy" id="911720"/>
    <lineage>
        <taxon>Eukaryota</taxon>
        <taxon>Fungi</taxon>
        <taxon>Dikarya</taxon>
        <taxon>Ascomycota</taxon>
        <taxon>Pezizomycotina</taxon>
        <taxon>Eurotiomycetes</taxon>
        <taxon>Eurotiomycetidae</taxon>
        <taxon>Eurotiales</taxon>
        <taxon>Aspergillaceae</taxon>
        <taxon>Penicillium</taxon>
    </lineage>
</organism>
<dbReference type="InterPro" id="IPR050416">
    <property type="entry name" value="FAD-linked_Oxidoreductase"/>
</dbReference>
<evidence type="ECO:0000256" key="3">
    <source>
        <dbReference type="ARBA" id="ARBA00022630"/>
    </source>
</evidence>
<dbReference type="Gene3D" id="3.30.43.10">
    <property type="entry name" value="Uridine Diphospho-n-acetylenolpyruvylglucosamine Reductase, domain 2"/>
    <property type="match status" value="1"/>
</dbReference>
<keyword evidence="3" id="KW-0285">Flavoprotein</keyword>
<dbReference type="InterPro" id="IPR036318">
    <property type="entry name" value="FAD-bd_PCMH-like_sf"/>
</dbReference>
<keyword evidence="4" id="KW-0274">FAD</keyword>
<dbReference type="EMBL" id="JAQJAC010000004">
    <property type="protein sequence ID" value="KAJ5585701.1"/>
    <property type="molecule type" value="Genomic_DNA"/>
</dbReference>
<evidence type="ECO:0000256" key="2">
    <source>
        <dbReference type="ARBA" id="ARBA00005466"/>
    </source>
</evidence>
<dbReference type="InterPro" id="IPR016169">
    <property type="entry name" value="FAD-bd_PCMH_sub2"/>
</dbReference>
<dbReference type="PANTHER" id="PTHR42973:SF39">
    <property type="entry name" value="FAD-BINDING PCMH-TYPE DOMAIN-CONTAINING PROTEIN"/>
    <property type="match status" value="1"/>
</dbReference>
<name>A0AAD6DIF7_9EURO</name>
<gene>
    <name evidence="7" type="ORF">N7450_005488</name>
</gene>
<dbReference type="InterPro" id="IPR006094">
    <property type="entry name" value="Oxid_FAD_bind_N"/>
</dbReference>
<dbReference type="AlphaFoldDB" id="A0AAD6DIF7"/>
<evidence type="ECO:0000313" key="7">
    <source>
        <dbReference type="EMBL" id="KAJ5585701.1"/>
    </source>
</evidence>